<dbReference type="PANTHER" id="PTHR10404">
    <property type="entry name" value="N-ACETYLATED-ALPHA-LINKED ACIDIC DIPEPTIDASE"/>
    <property type="match status" value="1"/>
</dbReference>
<dbReference type="SUPFAM" id="SSF53187">
    <property type="entry name" value="Zn-dependent exopeptidases"/>
    <property type="match status" value="1"/>
</dbReference>
<dbReference type="EMBL" id="JAOYFB010000040">
    <property type="protein sequence ID" value="KAK4036970.1"/>
    <property type="molecule type" value="Genomic_DNA"/>
</dbReference>
<evidence type="ECO:0000313" key="3">
    <source>
        <dbReference type="Proteomes" id="UP001234178"/>
    </source>
</evidence>
<keyword evidence="3" id="KW-1185">Reference proteome</keyword>
<protein>
    <recommendedName>
        <fullName evidence="1">Peptidase M28 domain-containing protein</fullName>
    </recommendedName>
</protein>
<dbReference type="InterPro" id="IPR007484">
    <property type="entry name" value="Peptidase_M28"/>
</dbReference>
<evidence type="ECO:0000313" key="2">
    <source>
        <dbReference type="EMBL" id="KAK4036970.1"/>
    </source>
</evidence>
<evidence type="ECO:0000259" key="1">
    <source>
        <dbReference type="Pfam" id="PF04389"/>
    </source>
</evidence>
<proteinExistence type="predicted"/>
<dbReference type="Gene3D" id="3.40.630.10">
    <property type="entry name" value="Zn peptidases"/>
    <property type="match status" value="2"/>
</dbReference>
<dbReference type="Pfam" id="PF04389">
    <property type="entry name" value="Peptidase_M28"/>
    <property type="match status" value="1"/>
</dbReference>
<reference evidence="2 3" key="1">
    <citation type="journal article" date="2023" name="Nucleic Acids Res.">
        <title>The hologenome of Daphnia magna reveals possible DNA methylation and microbiome-mediated evolution of the host genome.</title>
        <authorList>
            <person name="Chaturvedi A."/>
            <person name="Li X."/>
            <person name="Dhandapani V."/>
            <person name="Marshall H."/>
            <person name="Kissane S."/>
            <person name="Cuenca-Cambronero M."/>
            <person name="Asole G."/>
            <person name="Calvet F."/>
            <person name="Ruiz-Romero M."/>
            <person name="Marangio P."/>
            <person name="Guigo R."/>
            <person name="Rago D."/>
            <person name="Mirbahai L."/>
            <person name="Eastwood N."/>
            <person name="Colbourne J.K."/>
            <person name="Zhou J."/>
            <person name="Mallon E."/>
            <person name="Orsini L."/>
        </authorList>
    </citation>
    <scope>NUCLEOTIDE SEQUENCE [LARGE SCALE GENOMIC DNA]</scope>
    <source>
        <strain evidence="2">LRV0_1</strain>
    </source>
</reference>
<comment type="caution">
    <text evidence="2">The sequence shown here is derived from an EMBL/GenBank/DDBJ whole genome shotgun (WGS) entry which is preliminary data.</text>
</comment>
<organism evidence="2 3">
    <name type="scientific">Daphnia magna</name>
    <dbReference type="NCBI Taxonomy" id="35525"/>
    <lineage>
        <taxon>Eukaryota</taxon>
        <taxon>Metazoa</taxon>
        <taxon>Ecdysozoa</taxon>
        <taxon>Arthropoda</taxon>
        <taxon>Crustacea</taxon>
        <taxon>Branchiopoda</taxon>
        <taxon>Diplostraca</taxon>
        <taxon>Cladocera</taxon>
        <taxon>Anomopoda</taxon>
        <taxon>Daphniidae</taxon>
        <taxon>Daphnia</taxon>
    </lineage>
</organism>
<accession>A0ABR0B5K0</accession>
<dbReference type="Proteomes" id="UP001234178">
    <property type="component" value="Unassembled WGS sequence"/>
</dbReference>
<dbReference type="PANTHER" id="PTHR10404:SF77">
    <property type="entry name" value="GLUTAMATE CARBOXYPEPTIDASE 2 HOMOLOG"/>
    <property type="match status" value="1"/>
</dbReference>
<sequence length="161" mass="18543">MTKHKPYYGPEFRLMNWTIKMEILMANKIATVYNTIGILHGREEPDRYLLVGNRRDACWRPRRSLIFCSWGTEEYGLIGSYEWAEEHSKVLSQRAVAYLNVDIAVQGNYSLWGKGAPLMNSVYLESAKKIKNPSQSEVEAGRPTLFDTWVYRHPDSSHSVG</sequence>
<dbReference type="Gene3D" id="3.50.30.30">
    <property type="match status" value="1"/>
</dbReference>
<feature type="domain" description="Peptidase M28" evidence="1">
    <location>
        <begin position="59"/>
        <end position="133"/>
    </location>
</feature>
<dbReference type="InterPro" id="IPR039373">
    <property type="entry name" value="Peptidase_M28B"/>
</dbReference>
<name>A0ABR0B5K0_9CRUS</name>
<gene>
    <name evidence="2" type="ORF">OUZ56_029017</name>
</gene>